<evidence type="ECO:0000313" key="1">
    <source>
        <dbReference type="EMBL" id="KAJ8533063.1"/>
    </source>
</evidence>
<dbReference type="Proteomes" id="UP001152561">
    <property type="component" value="Unassembled WGS sequence"/>
</dbReference>
<organism evidence="1 2">
    <name type="scientific">Anisodus acutangulus</name>
    <dbReference type="NCBI Taxonomy" id="402998"/>
    <lineage>
        <taxon>Eukaryota</taxon>
        <taxon>Viridiplantae</taxon>
        <taxon>Streptophyta</taxon>
        <taxon>Embryophyta</taxon>
        <taxon>Tracheophyta</taxon>
        <taxon>Spermatophyta</taxon>
        <taxon>Magnoliopsida</taxon>
        <taxon>eudicotyledons</taxon>
        <taxon>Gunneridae</taxon>
        <taxon>Pentapetalae</taxon>
        <taxon>asterids</taxon>
        <taxon>lamiids</taxon>
        <taxon>Solanales</taxon>
        <taxon>Solanaceae</taxon>
        <taxon>Solanoideae</taxon>
        <taxon>Hyoscyameae</taxon>
        <taxon>Anisodus</taxon>
    </lineage>
</organism>
<protein>
    <submittedName>
        <fullName evidence="1">Uncharacterized protein</fullName>
    </submittedName>
</protein>
<proteinExistence type="predicted"/>
<dbReference type="AlphaFoldDB" id="A0A9Q1R0V9"/>
<evidence type="ECO:0000313" key="2">
    <source>
        <dbReference type="Proteomes" id="UP001152561"/>
    </source>
</evidence>
<name>A0A9Q1R0V9_9SOLA</name>
<dbReference type="OrthoDB" id="10569268at2759"/>
<gene>
    <name evidence="1" type="ORF">K7X08_015952</name>
</gene>
<keyword evidence="2" id="KW-1185">Reference proteome</keyword>
<reference evidence="2" key="1">
    <citation type="journal article" date="2023" name="Proc. Natl. Acad. Sci. U.S.A.">
        <title>Genomic and structural basis for evolution of tropane alkaloid biosynthesis.</title>
        <authorList>
            <person name="Wanga Y.-J."/>
            <person name="Taina T."/>
            <person name="Yua J.-Y."/>
            <person name="Lia J."/>
            <person name="Xua B."/>
            <person name="Chenc J."/>
            <person name="D'Auriad J.C."/>
            <person name="Huanga J.-P."/>
            <person name="Huanga S.-X."/>
        </authorList>
    </citation>
    <scope>NUCLEOTIDE SEQUENCE [LARGE SCALE GENOMIC DNA]</scope>
    <source>
        <strain evidence="2">cv. KIB-2019</strain>
    </source>
</reference>
<accession>A0A9Q1R0V9</accession>
<comment type="caution">
    <text evidence="1">The sequence shown here is derived from an EMBL/GenBank/DDBJ whole genome shotgun (WGS) entry which is preliminary data.</text>
</comment>
<sequence length="118" mass="13636">MLYQPTRSDLRKSLLILLVRRSRCTPVSSSLTEPCLFDLFPSILPASLDKTSSLIDRVEVRSKIQDSRFSFSIVRLNCFSSRCIPSLEWLPVPLLILIDYQFQNLFCCNRLSFTVIFV</sequence>
<dbReference type="EMBL" id="JAJAGQ010000020">
    <property type="protein sequence ID" value="KAJ8533063.1"/>
    <property type="molecule type" value="Genomic_DNA"/>
</dbReference>